<dbReference type="SUPFAM" id="SSF53335">
    <property type="entry name" value="S-adenosyl-L-methionine-dependent methyltransferases"/>
    <property type="match status" value="1"/>
</dbReference>
<keyword evidence="4" id="KW-0680">Restriction system</keyword>
<comment type="similarity">
    <text evidence="5 6">Belongs to the class I-like SAM-binding methyltransferase superfamily. C5-methyltransferase family.</text>
</comment>
<evidence type="ECO:0000256" key="4">
    <source>
        <dbReference type="ARBA" id="ARBA00022747"/>
    </source>
</evidence>
<keyword evidence="3 5" id="KW-0949">S-adenosyl-L-methionine</keyword>
<dbReference type="AlphaFoldDB" id="A0A6C8NEH8"/>
<dbReference type="InterPro" id="IPR018117">
    <property type="entry name" value="C5_DNA_meth_AS"/>
</dbReference>
<evidence type="ECO:0000256" key="6">
    <source>
        <dbReference type="RuleBase" id="RU000416"/>
    </source>
</evidence>
<dbReference type="NCBIfam" id="TIGR00675">
    <property type="entry name" value="dcm"/>
    <property type="match status" value="1"/>
</dbReference>
<evidence type="ECO:0000256" key="7">
    <source>
        <dbReference type="RuleBase" id="RU000417"/>
    </source>
</evidence>
<keyword evidence="1 5" id="KW-0489">Methyltransferase</keyword>
<protein>
    <recommendedName>
        <fullName evidence="7">Cytosine-specific methyltransferase</fullName>
        <ecNumber evidence="7">2.1.1.37</ecNumber>
    </recommendedName>
</protein>
<dbReference type="InterPro" id="IPR050750">
    <property type="entry name" value="C5-MTase"/>
</dbReference>
<dbReference type="RefSeq" id="WP_150883086.1">
    <property type="nucleotide sequence ID" value="NZ_QDAQ01000001.1"/>
</dbReference>
<dbReference type="Gene3D" id="3.90.120.10">
    <property type="entry name" value="DNA Methylase, subunit A, domain 2"/>
    <property type="match status" value="1"/>
</dbReference>
<dbReference type="PROSITE" id="PS00094">
    <property type="entry name" value="C5_MTASE_1"/>
    <property type="match status" value="1"/>
</dbReference>
<dbReference type="PROSITE" id="PS51679">
    <property type="entry name" value="SAM_MT_C5"/>
    <property type="match status" value="1"/>
</dbReference>
<dbReference type="GO" id="GO:0032259">
    <property type="term" value="P:methylation"/>
    <property type="evidence" value="ECO:0007669"/>
    <property type="project" value="UniProtKB-KW"/>
</dbReference>
<dbReference type="PRINTS" id="PR00105">
    <property type="entry name" value="C5METTRFRASE"/>
</dbReference>
<reference evidence="8" key="1">
    <citation type="submission" date="2018-04" db="EMBL/GenBank/DDBJ databases">
        <title>Genome Analysis of a Prevalent Clone of Listeria monocytogenes Sequence Type 87 in China.</title>
        <authorList>
            <person name="Wang Y."/>
        </authorList>
    </citation>
    <scope>NUCLEOTIDE SEQUENCE</scope>
    <source>
        <strain evidence="8">ICDC_LM0111</strain>
    </source>
</reference>
<evidence type="ECO:0000313" key="8">
    <source>
        <dbReference type="EMBL" id="KAA9596166.1"/>
    </source>
</evidence>
<name>A0A6C8NEH8_LISMN</name>
<dbReference type="GO" id="GO:0009307">
    <property type="term" value="P:DNA restriction-modification system"/>
    <property type="evidence" value="ECO:0007669"/>
    <property type="project" value="UniProtKB-KW"/>
</dbReference>
<sequence length="403" mass="45535">MNFLDLFAGIGGFRLGMERAGHECVGYVEIDKFARMSYQAIHDTEGEWTREDITKVTDDEWRTLRGTVDIICGGFPCQSFSIAGKRLGFEETRGTLFFEIARAAKQIQPRYLFLENVKGLLSHNKGETFATILTALHELGYDAEWQILNSKDFGVPQNRERVFIIGHLRGERTGKVFPFGGKDTTITQNDIKVMNDSKKVRDQLKYDSINRFYDVSGIAPTLDTMQGGNREPKIAVLGNINPSKKGMNGEVYSSEGLAPTLTTNKGEGTKIAIPVLTPDRPEKRQNGRRFKEDGEEMFTLTEQDKHGVAIIQKPRGYNEGGMHKIAPTLSANSWQENNLLKQNGLRIRKLTPRECWRLQGFPDWAFDRAAEVNSNSQLYKQSGNSVTENVIWKIAKLFKEEKA</sequence>
<evidence type="ECO:0000256" key="3">
    <source>
        <dbReference type="ARBA" id="ARBA00022691"/>
    </source>
</evidence>
<comment type="caution">
    <text evidence="8">The sequence shown here is derived from an EMBL/GenBank/DDBJ whole genome shotgun (WGS) entry which is preliminary data.</text>
</comment>
<organism evidence="8">
    <name type="scientific">Listeria monocytogenes</name>
    <dbReference type="NCBI Taxonomy" id="1639"/>
    <lineage>
        <taxon>Bacteria</taxon>
        <taxon>Bacillati</taxon>
        <taxon>Bacillota</taxon>
        <taxon>Bacilli</taxon>
        <taxon>Bacillales</taxon>
        <taxon>Listeriaceae</taxon>
        <taxon>Listeria</taxon>
    </lineage>
</organism>
<dbReference type="Pfam" id="PF00145">
    <property type="entry name" value="DNA_methylase"/>
    <property type="match status" value="1"/>
</dbReference>
<dbReference type="Gene3D" id="3.40.50.150">
    <property type="entry name" value="Vaccinia Virus protein VP39"/>
    <property type="match status" value="1"/>
</dbReference>
<dbReference type="EC" id="2.1.1.37" evidence="7"/>
<accession>A0A6C8NEH8</accession>
<dbReference type="InterPro" id="IPR001525">
    <property type="entry name" value="C5_MeTfrase"/>
</dbReference>
<feature type="active site" evidence="5">
    <location>
        <position position="77"/>
    </location>
</feature>
<dbReference type="PANTHER" id="PTHR46098">
    <property type="entry name" value="TRNA (CYTOSINE(38)-C(5))-METHYLTRANSFERASE"/>
    <property type="match status" value="1"/>
</dbReference>
<evidence type="ECO:0000256" key="2">
    <source>
        <dbReference type="ARBA" id="ARBA00022679"/>
    </source>
</evidence>
<dbReference type="InterPro" id="IPR029063">
    <property type="entry name" value="SAM-dependent_MTases_sf"/>
</dbReference>
<dbReference type="CDD" id="cd00315">
    <property type="entry name" value="Cyt_C5_DNA_methylase"/>
    <property type="match status" value="1"/>
</dbReference>
<evidence type="ECO:0000256" key="5">
    <source>
        <dbReference type="PROSITE-ProRule" id="PRU01016"/>
    </source>
</evidence>
<dbReference type="PANTHER" id="PTHR46098:SF1">
    <property type="entry name" value="TRNA (CYTOSINE(38)-C(5))-METHYLTRANSFERASE"/>
    <property type="match status" value="1"/>
</dbReference>
<dbReference type="EMBL" id="QDCT01000001">
    <property type="protein sequence ID" value="KAA9596166.1"/>
    <property type="molecule type" value="Genomic_DNA"/>
</dbReference>
<evidence type="ECO:0000256" key="1">
    <source>
        <dbReference type="ARBA" id="ARBA00022603"/>
    </source>
</evidence>
<gene>
    <name evidence="8" type="ORF">DCK14_05125</name>
</gene>
<proteinExistence type="inferred from homology"/>
<dbReference type="GO" id="GO:0003886">
    <property type="term" value="F:DNA (cytosine-5-)-methyltransferase activity"/>
    <property type="evidence" value="ECO:0007669"/>
    <property type="project" value="UniProtKB-EC"/>
</dbReference>
<comment type="catalytic activity">
    <reaction evidence="7">
        <text>a 2'-deoxycytidine in DNA + S-adenosyl-L-methionine = a 5-methyl-2'-deoxycytidine in DNA + S-adenosyl-L-homocysteine + H(+)</text>
        <dbReference type="Rhea" id="RHEA:13681"/>
        <dbReference type="Rhea" id="RHEA-COMP:11369"/>
        <dbReference type="Rhea" id="RHEA-COMP:11370"/>
        <dbReference type="ChEBI" id="CHEBI:15378"/>
        <dbReference type="ChEBI" id="CHEBI:57856"/>
        <dbReference type="ChEBI" id="CHEBI:59789"/>
        <dbReference type="ChEBI" id="CHEBI:85452"/>
        <dbReference type="ChEBI" id="CHEBI:85454"/>
        <dbReference type="EC" id="2.1.1.37"/>
    </reaction>
</comment>
<keyword evidence="2 5" id="KW-0808">Transferase</keyword>